<dbReference type="InterPro" id="IPR001091">
    <property type="entry name" value="RM_Methyltransferase"/>
</dbReference>
<dbReference type="GO" id="GO:0032259">
    <property type="term" value="P:methylation"/>
    <property type="evidence" value="ECO:0007669"/>
    <property type="project" value="UniProtKB-KW"/>
</dbReference>
<protein>
    <recommendedName>
        <fullName evidence="4">Methyltransferase</fullName>
        <ecNumber evidence="4">2.1.1.-</ecNumber>
    </recommendedName>
</protein>
<name>A0A6L6IPN4_9ENTR</name>
<dbReference type="PROSITE" id="PS00092">
    <property type="entry name" value="N6_MTASE"/>
    <property type="match status" value="1"/>
</dbReference>
<evidence type="ECO:0000256" key="2">
    <source>
        <dbReference type="ARBA" id="ARBA00022603"/>
    </source>
</evidence>
<evidence type="ECO:0000256" key="4">
    <source>
        <dbReference type="RuleBase" id="RU362026"/>
    </source>
</evidence>
<dbReference type="RefSeq" id="WP_155109056.1">
    <property type="nucleotide sequence ID" value="NZ_WMJZ01000020.1"/>
</dbReference>
<feature type="domain" description="DNA methylase N-4/N-6" evidence="5">
    <location>
        <begin position="169"/>
        <end position="232"/>
    </location>
</feature>
<keyword evidence="3" id="KW-0808">Transferase</keyword>
<dbReference type="SUPFAM" id="SSF53335">
    <property type="entry name" value="S-adenosyl-L-methionine-dependent methyltransferases"/>
    <property type="match status" value="1"/>
</dbReference>
<dbReference type="Proteomes" id="UP000477739">
    <property type="component" value="Unassembled WGS sequence"/>
</dbReference>
<proteinExistence type="inferred from homology"/>
<sequence>MQKEVIGNATLYCGDVLDVLPRLDGPYDALITDPPYSSGGLHKGQRAVPPSAKYVESPRYAEFSGDNRDQRSWAFWCTQWLTTASRLVSPGGYFMIFSDWRQLPTLTDVLQAAGVLWRGLVVWDKTLSSRAPHTGYFRHQAEYVVWGSQGRLEKCPHGGPFPGVITERVNPAEKLHMTAKPVRLMQELVEPLAADASVLDPFMGSGTTALPVLARGGRFTGIELTNEYFDIACDRIEKAQAMAGV</sequence>
<evidence type="ECO:0000313" key="6">
    <source>
        <dbReference type="EMBL" id="MTH47486.1"/>
    </source>
</evidence>
<feature type="domain" description="DNA methylase N-4/N-6" evidence="5">
    <location>
        <begin position="28"/>
        <end position="150"/>
    </location>
</feature>
<gene>
    <name evidence="6" type="ORF">GJV78_14715</name>
</gene>
<evidence type="ECO:0000259" key="5">
    <source>
        <dbReference type="Pfam" id="PF01555"/>
    </source>
</evidence>
<dbReference type="GO" id="GO:0008170">
    <property type="term" value="F:N-methyltransferase activity"/>
    <property type="evidence" value="ECO:0007669"/>
    <property type="project" value="InterPro"/>
</dbReference>
<dbReference type="PRINTS" id="PR00508">
    <property type="entry name" value="S21N4MTFRASE"/>
</dbReference>
<dbReference type="EMBL" id="WMJZ01000020">
    <property type="protein sequence ID" value="MTH47486.1"/>
    <property type="molecule type" value="Genomic_DNA"/>
</dbReference>
<reference evidence="6 7" key="1">
    <citation type="submission" date="2019-11" db="EMBL/GenBank/DDBJ databases">
        <title>Escherichia alba sp. nov. isolated from the gut of plastic-eating superworms Zophobas atratus.</title>
        <authorList>
            <person name="Yang Y."/>
        </authorList>
    </citation>
    <scope>NUCLEOTIDE SEQUENCE [LARGE SCALE GENOMIC DNA]</scope>
    <source>
        <strain evidence="7">BIT-B35</strain>
    </source>
</reference>
<comment type="caution">
    <text evidence="6">The sequence shown here is derived from an EMBL/GenBank/DDBJ whole genome shotgun (WGS) entry which is preliminary data.</text>
</comment>
<organism evidence="6 7">
    <name type="scientific">Intestinirhabdus alba</name>
    <dbReference type="NCBI Taxonomy" id="2899544"/>
    <lineage>
        <taxon>Bacteria</taxon>
        <taxon>Pseudomonadati</taxon>
        <taxon>Pseudomonadota</taxon>
        <taxon>Gammaproteobacteria</taxon>
        <taxon>Enterobacterales</taxon>
        <taxon>Enterobacteriaceae</taxon>
        <taxon>Intestinirhabdus</taxon>
    </lineage>
</organism>
<dbReference type="AlphaFoldDB" id="A0A6L6IPN4"/>
<dbReference type="InterPro" id="IPR002052">
    <property type="entry name" value="DNA_methylase_N6_adenine_CS"/>
</dbReference>
<keyword evidence="7" id="KW-1185">Reference proteome</keyword>
<dbReference type="OrthoDB" id="9816043at2"/>
<dbReference type="InterPro" id="IPR002941">
    <property type="entry name" value="DNA_methylase_N4/N6"/>
</dbReference>
<evidence type="ECO:0000313" key="7">
    <source>
        <dbReference type="Proteomes" id="UP000477739"/>
    </source>
</evidence>
<evidence type="ECO:0000256" key="3">
    <source>
        <dbReference type="ARBA" id="ARBA00022679"/>
    </source>
</evidence>
<dbReference type="EC" id="2.1.1.-" evidence="4"/>
<evidence type="ECO:0000256" key="1">
    <source>
        <dbReference type="ARBA" id="ARBA00006594"/>
    </source>
</evidence>
<dbReference type="InterPro" id="IPR029063">
    <property type="entry name" value="SAM-dependent_MTases_sf"/>
</dbReference>
<accession>A0A6L6IPN4</accession>
<dbReference type="Gene3D" id="3.40.50.150">
    <property type="entry name" value="Vaccinia Virus protein VP39"/>
    <property type="match status" value="1"/>
</dbReference>
<dbReference type="Pfam" id="PF01555">
    <property type="entry name" value="N6_N4_Mtase"/>
    <property type="match status" value="2"/>
</dbReference>
<dbReference type="GO" id="GO:0003677">
    <property type="term" value="F:DNA binding"/>
    <property type="evidence" value="ECO:0007669"/>
    <property type="project" value="InterPro"/>
</dbReference>
<keyword evidence="2" id="KW-0489">Methyltransferase</keyword>
<comment type="similarity">
    <text evidence="1 4">Belongs to the N(4)/N(6)-methyltransferase family.</text>
</comment>